<organism evidence="1 2">
    <name type="scientific">Streptomyces galbus</name>
    <dbReference type="NCBI Taxonomy" id="33898"/>
    <lineage>
        <taxon>Bacteria</taxon>
        <taxon>Bacillati</taxon>
        <taxon>Actinomycetota</taxon>
        <taxon>Actinomycetes</taxon>
        <taxon>Kitasatosporales</taxon>
        <taxon>Streptomycetaceae</taxon>
        <taxon>Streptomyces</taxon>
    </lineage>
</organism>
<evidence type="ECO:0000313" key="2">
    <source>
        <dbReference type="Proteomes" id="UP000308632"/>
    </source>
</evidence>
<dbReference type="Proteomes" id="UP000308632">
    <property type="component" value="Unassembled WGS sequence"/>
</dbReference>
<reference evidence="1 2" key="1">
    <citation type="submission" date="2019-04" db="EMBL/GenBank/DDBJ databases">
        <title>Streptomyces lasaliensis sp.nov., an Actinomycete isolated from soil which produces the polyether antibiotic lasalocid.</title>
        <authorList>
            <person name="Erwin G."/>
            <person name="Haber C."/>
        </authorList>
    </citation>
    <scope>NUCLEOTIDE SEQUENCE [LARGE SCALE GENOMIC DNA]</scope>
    <source>
        <strain evidence="1 2">DSM 40089</strain>
    </source>
</reference>
<dbReference type="RefSeq" id="WP_137300245.1">
    <property type="nucleotide sequence ID" value="NZ_BMVD01000002.1"/>
</dbReference>
<gene>
    <name evidence="1" type="ORF">E4U92_11535</name>
</gene>
<protein>
    <submittedName>
        <fullName evidence="1">Uncharacterized protein</fullName>
    </submittedName>
</protein>
<accession>A0A4U5X2L8</accession>
<proteinExistence type="predicted"/>
<name>A0A4U5X2L8_STRGB</name>
<evidence type="ECO:0000313" key="1">
    <source>
        <dbReference type="EMBL" id="TKT09289.1"/>
    </source>
</evidence>
<sequence length="449" mass="49173">MALAHAFLSLTAQPPMIVFLSGIIRIWGEKMTLADHSILTLADGPVADSMTYEEFETSLIHGILFDPGFFLIDAYLFASDHLRKHIFESAEGSMSLFELAMREGVISLVSREPSSGFPQLLHTLRDMRIQSPFTHGDRIADRLAASVGPLARPIPWPEGMGQNYGSLLRRCLRGDEPTGLAPGAWQETEVLRHEGLDVAAELSSQRREAPGGIRRGELIRAAGAVLGVFDLNERTVTNRFKIIERLSATGYSPQQLKSVDSFFDWVDQLHHVNYAEGLGARPATIGTGAWDLPLIQTALRDEAQQEPPPSLSDNLDIAVRVPSARILRGMTPRTIMELREYGIDWRSSAIRFINAPNAASRHGAEIALEQFSRKLRGVTGQGPLASANFKAFALKAAPALLATVTDLVAPSVGPYLTTVAGTGYIAYQYVTKNRTGKVRIQIRAESSFS</sequence>
<dbReference type="AlphaFoldDB" id="A0A4U5X2L8"/>
<comment type="caution">
    <text evidence="1">The sequence shown here is derived from an EMBL/GenBank/DDBJ whole genome shotgun (WGS) entry which is preliminary data.</text>
</comment>
<dbReference type="EMBL" id="SZPR01000011">
    <property type="protein sequence ID" value="TKT09289.1"/>
    <property type="molecule type" value="Genomic_DNA"/>
</dbReference>